<dbReference type="STRING" id="633440.SAMN05421869_12756"/>
<proteinExistence type="predicted"/>
<evidence type="ECO:0000313" key="1">
    <source>
        <dbReference type="EMBL" id="SDL55773.1"/>
    </source>
</evidence>
<name>A0A1G9L1Z1_9ACTN</name>
<dbReference type="EMBL" id="FNDJ01000027">
    <property type="protein sequence ID" value="SDL55773.1"/>
    <property type="molecule type" value="Genomic_DNA"/>
</dbReference>
<keyword evidence="2" id="KW-1185">Reference proteome</keyword>
<evidence type="ECO:0000313" key="2">
    <source>
        <dbReference type="Proteomes" id="UP000199202"/>
    </source>
</evidence>
<accession>A0A1G9L1Z1</accession>
<sequence length="113" mass="11569">MFASGDSLDCAFTSLVWTGAEPAPSVVPAGARPSVPPWSFVVGMGRLPFSSVFGMSGSLELCLGVAGLLVGTDRCPEGKVGNGSTFLASLAFGVRRLPVVFFGWAVGLAGKEM</sequence>
<organism evidence="1 2">
    <name type="scientific">Nonomuraea jiangxiensis</name>
    <dbReference type="NCBI Taxonomy" id="633440"/>
    <lineage>
        <taxon>Bacteria</taxon>
        <taxon>Bacillati</taxon>
        <taxon>Actinomycetota</taxon>
        <taxon>Actinomycetes</taxon>
        <taxon>Streptosporangiales</taxon>
        <taxon>Streptosporangiaceae</taxon>
        <taxon>Nonomuraea</taxon>
    </lineage>
</organism>
<dbReference type="Proteomes" id="UP000199202">
    <property type="component" value="Unassembled WGS sequence"/>
</dbReference>
<reference evidence="1 2" key="1">
    <citation type="submission" date="2016-10" db="EMBL/GenBank/DDBJ databases">
        <authorList>
            <person name="de Groot N.N."/>
        </authorList>
    </citation>
    <scope>NUCLEOTIDE SEQUENCE [LARGE SCALE GENOMIC DNA]</scope>
    <source>
        <strain evidence="1 2">CGMCC 4.6533</strain>
    </source>
</reference>
<dbReference type="AlphaFoldDB" id="A0A1G9L1Z1"/>
<protein>
    <submittedName>
        <fullName evidence="1">Uncharacterized protein</fullName>
    </submittedName>
</protein>
<gene>
    <name evidence="1" type="ORF">SAMN05421869_12756</name>
</gene>